<feature type="transmembrane region" description="Helical" evidence="1">
    <location>
        <begin position="66"/>
        <end position="90"/>
    </location>
</feature>
<evidence type="ECO:0000256" key="1">
    <source>
        <dbReference type="SAM" id="Phobius"/>
    </source>
</evidence>
<protein>
    <submittedName>
        <fullName evidence="2">Uncharacterized protein</fullName>
    </submittedName>
</protein>
<accession>A0A6P1T1G6</accession>
<dbReference type="Proteomes" id="UP000464495">
    <property type="component" value="Chromosome"/>
</dbReference>
<feature type="transmembrane region" description="Helical" evidence="1">
    <location>
        <begin position="6"/>
        <end position="26"/>
    </location>
</feature>
<keyword evidence="1" id="KW-0812">Transmembrane</keyword>
<sequence length="178" mass="19649">MAESLQLVAMAASAVIWGLLTAELWARPWQKGQPDNTIALFFTALSVGVILREITFFKVFGAPPAIVSVIETVSVIGLSAIVLGVFASWMRSHVRARHMFRNLLSSSLTYWAIASFILVLSSDIFEKRFLPLASNLVWEETLELMGYIAIAVAGYVGLSQARPVQNRSENAAPVRMHR</sequence>
<gene>
    <name evidence="2" type="ORF">GO499_17015</name>
</gene>
<keyword evidence="3" id="KW-1185">Reference proteome</keyword>
<proteinExistence type="predicted"/>
<feature type="transmembrane region" description="Helical" evidence="1">
    <location>
        <begin position="102"/>
        <end position="121"/>
    </location>
</feature>
<dbReference type="EMBL" id="CP046620">
    <property type="protein sequence ID" value="QHQ36754.1"/>
    <property type="molecule type" value="Genomic_DNA"/>
</dbReference>
<dbReference type="KEGG" id="amaq:GO499_17015"/>
<name>A0A6P1T1G6_9RHOB</name>
<feature type="transmembrane region" description="Helical" evidence="1">
    <location>
        <begin position="38"/>
        <end position="60"/>
    </location>
</feature>
<organism evidence="2 3">
    <name type="scientific">Algicella marina</name>
    <dbReference type="NCBI Taxonomy" id="2683284"/>
    <lineage>
        <taxon>Bacteria</taxon>
        <taxon>Pseudomonadati</taxon>
        <taxon>Pseudomonadota</taxon>
        <taxon>Alphaproteobacteria</taxon>
        <taxon>Rhodobacterales</taxon>
        <taxon>Paracoccaceae</taxon>
        <taxon>Algicella</taxon>
    </lineage>
</organism>
<dbReference type="RefSeq" id="WP_161863298.1">
    <property type="nucleotide sequence ID" value="NZ_CP046620.1"/>
</dbReference>
<keyword evidence="1" id="KW-0472">Membrane</keyword>
<dbReference type="AlphaFoldDB" id="A0A6P1T1G6"/>
<evidence type="ECO:0000313" key="3">
    <source>
        <dbReference type="Proteomes" id="UP000464495"/>
    </source>
</evidence>
<keyword evidence="1" id="KW-1133">Transmembrane helix</keyword>
<evidence type="ECO:0000313" key="2">
    <source>
        <dbReference type="EMBL" id="QHQ36754.1"/>
    </source>
</evidence>
<feature type="transmembrane region" description="Helical" evidence="1">
    <location>
        <begin position="141"/>
        <end position="158"/>
    </location>
</feature>
<reference evidence="2 3" key="1">
    <citation type="submission" date="2019-12" db="EMBL/GenBank/DDBJ databases">
        <title>Complete genome sequence of Algicella marina strain 9Alg 56(T) isolated from the red alga Tichocarpus crinitus.</title>
        <authorList>
            <person name="Kim S.-G."/>
            <person name="Nedashkovskaya O.I."/>
        </authorList>
    </citation>
    <scope>NUCLEOTIDE SEQUENCE [LARGE SCALE GENOMIC DNA]</scope>
    <source>
        <strain evidence="2 3">9Alg 56</strain>
    </source>
</reference>